<proteinExistence type="predicted"/>
<feature type="domain" description="PilZ" evidence="1">
    <location>
        <begin position="13"/>
        <end position="92"/>
    </location>
</feature>
<dbReference type="InterPro" id="IPR009875">
    <property type="entry name" value="PilZ_domain"/>
</dbReference>
<dbReference type="SUPFAM" id="SSF141371">
    <property type="entry name" value="PilZ domain-like"/>
    <property type="match status" value="1"/>
</dbReference>
<gene>
    <name evidence="2" type="ORF">J8J14_18740</name>
</gene>
<evidence type="ECO:0000313" key="2">
    <source>
        <dbReference type="EMBL" id="MBP0446817.1"/>
    </source>
</evidence>
<keyword evidence="3" id="KW-1185">Reference proteome</keyword>
<dbReference type="Proteomes" id="UP000681594">
    <property type="component" value="Unassembled WGS sequence"/>
</dbReference>
<accession>A0ABS4AIG6</accession>
<evidence type="ECO:0000259" key="1">
    <source>
        <dbReference type="Pfam" id="PF07238"/>
    </source>
</evidence>
<organism evidence="2 3">
    <name type="scientific">Pararoseomonas baculiformis</name>
    <dbReference type="NCBI Taxonomy" id="2820812"/>
    <lineage>
        <taxon>Bacteria</taxon>
        <taxon>Pseudomonadati</taxon>
        <taxon>Pseudomonadota</taxon>
        <taxon>Alphaproteobacteria</taxon>
        <taxon>Acetobacterales</taxon>
        <taxon>Acetobacteraceae</taxon>
        <taxon>Pararoseomonas</taxon>
    </lineage>
</organism>
<name>A0ABS4AIG6_9PROT</name>
<dbReference type="RefSeq" id="WP_209381084.1">
    <property type="nucleotide sequence ID" value="NZ_JAGIZB010000021.1"/>
</dbReference>
<dbReference type="EMBL" id="JAGIZB010000021">
    <property type="protein sequence ID" value="MBP0446817.1"/>
    <property type="molecule type" value="Genomic_DNA"/>
</dbReference>
<dbReference type="Pfam" id="PF07238">
    <property type="entry name" value="PilZ"/>
    <property type="match status" value="1"/>
</dbReference>
<reference evidence="2 3" key="1">
    <citation type="submission" date="2021-03" db="EMBL/GenBank/DDBJ databases">
        <authorList>
            <person name="So Y."/>
        </authorList>
    </citation>
    <scope>NUCLEOTIDE SEQUENCE [LARGE SCALE GENOMIC DNA]</scope>
    <source>
        <strain evidence="2 3">SSH11</strain>
    </source>
</reference>
<comment type="caution">
    <text evidence="2">The sequence shown here is derived from an EMBL/GenBank/DDBJ whole genome shotgun (WGS) entry which is preliminary data.</text>
</comment>
<protein>
    <submittedName>
        <fullName evidence="2">PilZ domain-containing protein</fullName>
    </submittedName>
</protein>
<sequence length="162" mass="17668">MEQQETGGQRHERRGRRDRVLKSAQVVFGGAAIDCVVLDISSNGARVSFSSPVEVPELLALRLNDGSTYPALRRWVRGTDMGLQFTGPVMASGDEGHLRRAHQAMEALRAARGMGWLEILRAERHFGDEALREAAHALEAAHQQLEAALMPHVVQQAGKGPG</sequence>
<evidence type="ECO:0000313" key="3">
    <source>
        <dbReference type="Proteomes" id="UP000681594"/>
    </source>
</evidence>